<evidence type="ECO:0000313" key="1">
    <source>
        <dbReference type="EMBL" id="RKF17130.1"/>
    </source>
</evidence>
<dbReference type="InterPro" id="IPR023375">
    <property type="entry name" value="ADC_dom_sf"/>
</dbReference>
<dbReference type="SUPFAM" id="SSF160104">
    <property type="entry name" value="Acetoacetate decarboxylase-like"/>
    <property type="match status" value="1"/>
</dbReference>
<dbReference type="AlphaFoldDB" id="A0A3A8B0R2"/>
<dbReference type="Gene3D" id="2.40.400.10">
    <property type="entry name" value="Acetoacetate decarboxylase-like"/>
    <property type="match status" value="1"/>
</dbReference>
<dbReference type="OrthoDB" id="1633687at2"/>
<accession>A0A3A8B0R2</accession>
<evidence type="ECO:0000313" key="2">
    <source>
        <dbReference type="Proteomes" id="UP000281128"/>
    </source>
</evidence>
<protein>
    <recommendedName>
        <fullName evidence="3">Acetoacetate decarboxylase</fullName>
    </recommendedName>
</protein>
<dbReference type="InterPro" id="IPR010451">
    <property type="entry name" value="Acetoacetate_decarboxylase"/>
</dbReference>
<dbReference type="Proteomes" id="UP000281128">
    <property type="component" value="Unassembled WGS sequence"/>
</dbReference>
<dbReference type="RefSeq" id="WP_121164830.1">
    <property type="nucleotide sequence ID" value="NZ_RAPE01000001.1"/>
</dbReference>
<dbReference type="EMBL" id="RAPE01000001">
    <property type="protein sequence ID" value="RKF17130.1"/>
    <property type="molecule type" value="Genomic_DNA"/>
</dbReference>
<reference evidence="1 2" key="1">
    <citation type="submission" date="2018-09" db="EMBL/GenBank/DDBJ databases">
        <title>Roseovarius spongiae sp. nov., isolated from a marine sponge.</title>
        <authorList>
            <person name="Zhuang L."/>
            <person name="Luo L."/>
        </authorList>
    </citation>
    <scope>NUCLEOTIDE SEQUENCE [LARGE SCALE GENOMIC DNA]</scope>
    <source>
        <strain evidence="1 2">HN-E21</strain>
    </source>
</reference>
<name>A0A3A8B0R2_9RHOB</name>
<comment type="caution">
    <text evidence="1">The sequence shown here is derived from an EMBL/GenBank/DDBJ whole genome shotgun (WGS) entry which is preliminary data.</text>
</comment>
<dbReference type="Pfam" id="PF06314">
    <property type="entry name" value="ADC"/>
    <property type="match status" value="1"/>
</dbReference>
<sequence>MTHHITNGNNMPVQAPLIPDPFVPYECPDNATVAVLCRTDPDLLHRYLEPTPFEPTGETFVAYASDFLNCDKAKYMDAGIVIPVTCDGETGATYLFEYEDDDAAIAAGRDLWGYPKKYGEIAMTVDGDRVEASILRKGTTILSISADFSTENSFDMPPLAPHFNVHTQPGPAGEVLSRRIIRRDTSADFQLKTRKLGTAKVELASLPTDPLGEFADHEVIGAMLVIGDFYATEQNGWGKLVRTL</sequence>
<evidence type="ECO:0008006" key="3">
    <source>
        <dbReference type="Google" id="ProtNLM"/>
    </source>
</evidence>
<gene>
    <name evidence="1" type="ORF">D6850_06360</name>
</gene>
<proteinExistence type="predicted"/>
<organism evidence="1 2">
    <name type="scientific">Roseovarius spongiae</name>
    <dbReference type="NCBI Taxonomy" id="2320272"/>
    <lineage>
        <taxon>Bacteria</taxon>
        <taxon>Pseudomonadati</taxon>
        <taxon>Pseudomonadota</taxon>
        <taxon>Alphaproteobacteria</taxon>
        <taxon>Rhodobacterales</taxon>
        <taxon>Roseobacteraceae</taxon>
        <taxon>Roseovarius</taxon>
    </lineage>
</organism>
<dbReference type="GO" id="GO:0016829">
    <property type="term" value="F:lyase activity"/>
    <property type="evidence" value="ECO:0007669"/>
    <property type="project" value="InterPro"/>
</dbReference>
<keyword evidence="2" id="KW-1185">Reference proteome</keyword>